<dbReference type="InterPro" id="IPR002110">
    <property type="entry name" value="Ankyrin_rpt"/>
</dbReference>
<keyword evidence="3" id="KW-1185">Reference proteome</keyword>
<reference evidence="2 3" key="1">
    <citation type="journal article" date="2019" name="Plant Biotechnol. J.">
        <title>The red bayberry genome and genetic basis of sex determination.</title>
        <authorList>
            <person name="Jia H.M."/>
            <person name="Jia H.J."/>
            <person name="Cai Q.L."/>
            <person name="Wang Y."/>
            <person name="Zhao H.B."/>
            <person name="Yang W.F."/>
            <person name="Wang G.Y."/>
            <person name="Li Y.H."/>
            <person name="Zhan D.L."/>
            <person name="Shen Y.T."/>
            <person name="Niu Q.F."/>
            <person name="Chang L."/>
            <person name="Qiu J."/>
            <person name="Zhao L."/>
            <person name="Xie H.B."/>
            <person name="Fu W.Y."/>
            <person name="Jin J."/>
            <person name="Li X.W."/>
            <person name="Jiao Y."/>
            <person name="Zhou C.C."/>
            <person name="Tu T."/>
            <person name="Chai C.Y."/>
            <person name="Gao J.L."/>
            <person name="Fan L.J."/>
            <person name="van de Weg E."/>
            <person name="Wang J.Y."/>
            <person name="Gao Z.S."/>
        </authorList>
    </citation>
    <scope>NUCLEOTIDE SEQUENCE [LARGE SCALE GENOMIC DNA]</scope>
    <source>
        <tissue evidence="2">Leaves</tissue>
    </source>
</reference>
<sequence>MDELNAKVNDLGQTPLHIAVVKGHVHIVEKLVELMSEEDLEVQDDSGMTAMSLASASGSDTRMLRCMHRKNEKLLTIRDTKGRIPFLVALDAGKIELASYLYSVIQKEDLIQDAKCEFDSSMITALIMGNKLDLALELLRCGRDITTFPDRNGHIPLYALTCRPSTFPSGRQLVFWKKWIYACIHIGDEGLTDDEREDYSTDEGRTDYLSTDEVVINIKEENEERGDQVLKITELGTSLPIKTPFLLHVAPTCMNLFIYGRHTRVNVIREMINIC</sequence>
<dbReference type="Proteomes" id="UP000516437">
    <property type="component" value="Chromosome 1"/>
</dbReference>
<gene>
    <name evidence="2" type="ORF">CJ030_MR1G003963</name>
</gene>
<evidence type="ECO:0000256" key="1">
    <source>
        <dbReference type="PROSITE-ProRule" id="PRU00023"/>
    </source>
</evidence>
<dbReference type="InterPro" id="IPR036770">
    <property type="entry name" value="Ankyrin_rpt-contain_sf"/>
</dbReference>
<dbReference type="SMART" id="SM00248">
    <property type="entry name" value="ANK"/>
    <property type="match status" value="3"/>
</dbReference>
<organism evidence="2 3">
    <name type="scientific">Morella rubra</name>
    <name type="common">Chinese bayberry</name>
    <dbReference type="NCBI Taxonomy" id="262757"/>
    <lineage>
        <taxon>Eukaryota</taxon>
        <taxon>Viridiplantae</taxon>
        <taxon>Streptophyta</taxon>
        <taxon>Embryophyta</taxon>
        <taxon>Tracheophyta</taxon>
        <taxon>Spermatophyta</taxon>
        <taxon>Magnoliopsida</taxon>
        <taxon>eudicotyledons</taxon>
        <taxon>Gunneridae</taxon>
        <taxon>Pentapetalae</taxon>
        <taxon>rosids</taxon>
        <taxon>fabids</taxon>
        <taxon>Fagales</taxon>
        <taxon>Myricaceae</taxon>
        <taxon>Morella</taxon>
    </lineage>
</organism>
<comment type="caution">
    <text evidence="2">The sequence shown here is derived from an EMBL/GenBank/DDBJ whole genome shotgun (WGS) entry which is preliminary data.</text>
</comment>
<protein>
    <submittedName>
        <fullName evidence="2">KN motif and ankyrin repeat domain-containing protein 2</fullName>
    </submittedName>
</protein>
<dbReference type="AlphaFoldDB" id="A0A6A1WQI7"/>
<dbReference type="Gene3D" id="1.25.40.20">
    <property type="entry name" value="Ankyrin repeat-containing domain"/>
    <property type="match status" value="1"/>
</dbReference>
<evidence type="ECO:0000313" key="3">
    <source>
        <dbReference type="Proteomes" id="UP000516437"/>
    </source>
</evidence>
<dbReference type="OrthoDB" id="1857038at2759"/>
<dbReference type="PANTHER" id="PTHR24121:SF16">
    <property type="entry name" value="NON-SPECIFIC SERINE_THREONINE PROTEIN KINASE"/>
    <property type="match status" value="1"/>
</dbReference>
<proteinExistence type="predicted"/>
<dbReference type="SUPFAM" id="SSF48403">
    <property type="entry name" value="Ankyrin repeat"/>
    <property type="match status" value="1"/>
</dbReference>
<keyword evidence="1" id="KW-0040">ANK repeat</keyword>
<name>A0A6A1WQI7_9ROSI</name>
<dbReference type="Pfam" id="PF12796">
    <property type="entry name" value="Ank_2"/>
    <property type="match status" value="1"/>
</dbReference>
<feature type="repeat" description="ANK" evidence="1">
    <location>
        <begin position="11"/>
        <end position="43"/>
    </location>
</feature>
<evidence type="ECO:0000313" key="2">
    <source>
        <dbReference type="EMBL" id="KAB1226933.1"/>
    </source>
</evidence>
<dbReference type="PROSITE" id="PS50297">
    <property type="entry name" value="ANK_REP_REGION"/>
    <property type="match status" value="1"/>
</dbReference>
<accession>A0A6A1WQI7</accession>
<dbReference type="PANTHER" id="PTHR24121">
    <property type="entry name" value="NO MECHANORECEPTOR POTENTIAL C, ISOFORM D-RELATED"/>
    <property type="match status" value="1"/>
</dbReference>
<dbReference type="PROSITE" id="PS50088">
    <property type="entry name" value="ANK_REPEAT"/>
    <property type="match status" value="1"/>
</dbReference>
<dbReference type="EMBL" id="RXIC02000019">
    <property type="protein sequence ID" value="KAB1226933.1"/>
    <property type="molecule type" value="Genomic_DNA"/>
</dbReference>